<dbReference type="Gene3D" id="1.10.489.10">
    <property type="entry name" value="Chloroperoxidase-like"/>
    <property type="match status" value="1"/>
</dbReference>
<protein>
    <submittedName>
        <fullName evidence="9">Cloroperoxidase</fullName>
    </submittedName>
</protein>
<keyword evidence="3" id="KW-0349">Heme</keyword>
<reference evidence="9" key="1">
    <citation type="journal article" date="2019" name="Environ. Microbiol.">
        <title>Fungal ecological strategies reflected in gene transcription - a case study of two litter decomposers.</title>
        <authorList>
            <person name="Barbi F."/>
            <person name="Kohler A."/>
            <person name="Barry K."/>
            <person name="Baskaran P."/>
            <person name="Daum C."/>
            <person name="Fauchery L."/>
            <person name="Ihrmark K."/>
            <person name="Kuo A."/>
            <person name="LaButti K."/>
            <person name="Lipzen A."/>
            <person name="Morin E."/>
            <person name="Grigoriev I.V."/>
            <person name="Henrissat B."/>
            <person name="Lindahl B."/>
            <person name="Martin F."/>
        </authorList>
    </citation>
    <scope>NUCLEOTIDE SEQUENCE</scope>
    <source>
        <strain evidence="9">JB14</strain>
    </source>
</reference>
<comment type="cofactor">
    <cofactor evidence="1">
        <name>heme b</name>
        <dbReference type="ChEBI" id="CHEBI:60344"/>
    </cofactor>
</comment>
<dbReference type="Proteomes" id="UP000799118">
    <property type="component" value="Unassembled WGS sequence"/>
</dbReference>
<dbReference type="GO" id="GO:0046872">
    <property type="term" value="F:metal ion binding"/>
    <property type="evidence" value="ECO:0007669"/>
    <property type="project" value="UniProtKB-KW"/>
</dbReference>
<comment type="similarity">
    <text evidence="7">Belongs to the chloroperoxidase family.</text>
</comment>
<gene>
    <name evidence="9" type="ORF">BT96DRAFT_930282</name>
</gene>
<evidence type="ECO:0000256" key="6">
    <source>
        <dbReference type="ARBA" id="ARBA00023004"/>
    </source>
</evidence>
<evidence type="ECO:0000256" key="4">
    <source>
        <dbReference type="ARBA" id="ARBA00022723"/>
    </source>
</evidence>
<evidence type="ECO:0000256" key="5">
    <source>
        <dbReference type="ARBA" id="ARBA00023002"/>
    </source>
</evidence>
<proteinExistence type="inferred from homology"/>
<keyword evidence="5" id="KW-0560">Oxidoreductase</keyword>
<name>A0A6A4GAH1_9AGAR</name>
<keyword evidence="4" id="KW-0479">Metal-binding</keyword>
<accession>A0A6A4GAH1</accession>
<evidence type="ECO:0000256" key="2">
    <source>
        <dbReference type="ARBA" id="ARBA00022559"/>
    </source>
</evidence>
<evidence type="ECO:0000313" key="10">
    <source>
        <dbReference type="Proteomes" id="UP000799118"/>
    </source>
</evidence>
<keyword evidence="10" id="KW-1185">Reference proteome</keyword>
<dbReference type="GO" id="GO:0004601">
    <property type="term" value="F:peroxidase activity"/>
    <property type="evidence" value="ECO:0007669"/>
    <property type="project" value="UniProtKB-KW"/>
</dbReference>
<evidence type="ECO:0000313" key="9">
    <source>
        <dbReference type="EMBL" id="KAE9382418.1"/>
    </source>
</evidence>
<dbReference type="InterPro" id="IPR036851">
    <property type="entry name" value="Chloroperoxidase-like_sf"/>
</dbReference>
<dbReference type="EMBL" id="ML771579">
    <property type="protein sequence ID" value="KAE9382418.1"/>
    <property type="molecule type" value="Genomic_DNA"/>
</dbReference>
<evidence type="ECO:0000256" key="7">
    <source>
        <dbReference type="ARBA" id="ARBA00025795"/>
    </source>
</evidence>
<dbReference type="AlphaFoldDB" id="A0A6A4GAH1"/>
<feature type="domain" description="Heme haloperoxidase family profile" evidence="8">
    <location>
        <begin position="3"/>
        <end position="209"/>
    </location>
</feature>
<evidence type="ECO:0000256" key="3">
    <source>
        <dbReference type="ARBA" id="ARBA00022617"/>
    </source>
</evidence>
<dbReference type="PANTHER" id="PTHR33577:SF9">
    <property type="entry name" value="PEROXIDASE STCC"/>
    <property type="match status" value="1"/>
</dbReference>
<dbReference type="SUPFAM" id="SSF47571">
    <property type="entry name" value="Cloroperoxidase"/>
    <property type="match status" value="1"/>
</dbReference>
<keyword evidence="2" id="KW-0575">Peroxidase</keyword>
<organism evidence="9 10">
    <name type="scientific">Gymnopus androsaceus JB14</name>
    <dbReference type="NCBI Taxonomy" id="1447944"/>
    <lineage>
        <taxon>Eukaryota</taxon>
        <taxon>Fungi</taxon>
        <taxon>Dikarya</taxon>
        <taxon>Basidiomycota</taxon>
        <taxon>Agaricomycotina</taxon>
        <taxon>Agaricomycetes</taxon>
        <taxon>Agaricomycetidae</taxon>
        <taxon>Agaricales</taxon>
        <taxon>Marasmiineae</taxon>
        <taxon>Omphalotaceae</taxon>
        <taxon>Gymnopus</taxon>
    </lineage>
</organism>
<dbReference type="PROSITE" id="PS51405">
    <property type="entry name" value="HEME_HALOPEROXIDASE"/>
    <property type="match status" value="1"/>
</dbReference>
<feature type="non-terminal residue" evidence="9">
    <location>
        <position position="1"/>
    </location>
</feature>
<dbReference type="Pfam" id="PF01328">
    <property type="entry name" value="Peroxidase_2"/>
    <property type="match status" value="1"/>
</dbReference>
<evidence type="ECO:0000256" key="1">
    <source>
        <dbReference type="ARBA" id="ARBA00001970"/>
    </source>
</evidence>
<evidence type="ECO:0000259" key="8">
    <source>
        <dbReference type="PROSITE" id="PS51405"/>
    </source>
</evidence>
<keyword evidence="6" id="KW-0408">Iron</keyword>
<dbReference type="PANTHER" id="PTHR33577">
    <property type="entry name" value="STERIGMATOCYSTIN BIOSYNTHESIS PEROXIDASE STCC-RELATED"/>
    <property type="match status" value="1"/>
</dbReference>
<sequence length="251" mass="27932">DWHYHRWMAPGENDLRSPCPGMNTLANHGFLPRDGRNITIPMVIRAIDGVYNNPSDPVLNLALKLALLTTDAPDSFTLDNLRLHGTIEHDASLSRSDESLGDNVHFNSTIFATVAEANPGSDFYDTTSIGQAMEERLALAKKANPNLLNTVKERQSQLLEASLFLSVMGDARTGIAPKKFVHVFFYEERLPLAEGWHRPTYQTNSSSLENLMAQLDKASQTKGPWIPSSLITCPWTRLQPEGPEAVWPPKL</sequence>
<dbReference type="InterPro" id="IPR000028">
    <property type="entry name" value="Chloroperoxidase"/>
</dbReference>
<dbReference type="OrthoDB" id="2542103at2759"/>